<keyword evidence="4 13" id="KW-0813">Transport</keyword>
<dbReference type="Proteomes" id="UP000316882">
    <property type="component" value="Unassembled WGS sequence"/>
</dbReference>
<evidence type="ECO:0000256" key="1">
    <source>
        <dbReference type="ARBA" id="ARBA00004141"/>
    </source>
</evidence>
<keyword evidence="6" id="KW-0997">Cell inner membrane</keyword>
<feature type="domain" description="ABC transporter" evidence="14">
    <location>
        <begin position="303"/>
        <end position="551"/>
    </location>
</feature>
<evidence type="ECO:0000256" key="6">
    <source>
        <dbReference type="ARBA" id="ARBA00022519"/>
    </source>
</evidence>
<sequence>MSRIGSKMIGWLGAFLLAIVLLLAFVGPYLVPYDASEQSGAPFQPPGKEHWLGTNDMGQDILAELVVGARTSLTVGIVAALLATLIGTVVGLVSGYSGGFLDAFFMRIVDICLTLPFLPLMIVIGVYIGPSLLTQVLVITLVMWAGKARKIRAQTLSFRTRGAVLAARSMGAGHFYILRKHIFPSILPLVIPQFVQAVNVSILMESSLSFLGMGDPLSKSWGSILFYANSRSAFLTEAWMWWVIPPGLCIVMTVLAFSLIGYYLEERVNPRLRAYQAPAAKRDRRLAQEKLAAVKPAAADALLDVQNLTVQYPKDGGTVRAVDAVSFALRKGEVLGLVGESGSGKSTIASAVMQLLKPPALVSQGAIYFAGSDLTQLSSEEVRRLRGNRIAWIPQAAMNALNPVMNVREQLAEALRSHQSMSKDEIAERIDEVLAQVGLASRWAAAFPHELSGGMRQRVVIAMALVNKPDLIIADEPTTGLDVMVQVEIIKLLKNLQRTLGLSMVFISHDLPVVLSLADRTLIMNQGKIVDQGNTLALAKTSTHPYTRRLIDSIPRLTPALEQRSLQGQGQR</sequence>
<dbReference type="GO" id="GO:0055085">
    <property type="term" value="P:transmembrane transport"/>
    <property type="evidence" value="ECO:0007669"/>
    <property type="project" value="InterPro"/>
</dbReference>
<dbReference type="PROSITE" id="PS50928">
    <property type="entry name" value="ABC_TM1"/>
    <property type="match status" value="1"/>
</dbReference>
<evidence type="ECO:0000259" key="15">
    <source>
        <dbReference type="PROSITE" id="PS50928"/>
    </source>
</evidence>
<comment type="subcellular location">
    <subcellularLocation>
        <location evidence="13">Cell membrane</location>
        <topology evidence="13">Multi-pass membrane protein</topology>
    </subcellularLocation>
    <subcellularLocation>
        <location evidence="2">Cell membrane</location>
        <topology evidence="2">Peripheral membrane protein</topology>
    </subcellularLocation>
    <subcellularLocation>
        <location evidence="1">Membrane</location>
        <topology evidence="1">Multi-pass membrane protein</topology>
    </subcellularLocation>
</comment>
<evidence type="ECO:0000256" key="10">
    <source>
        <dbReference type="ARBA" id="ARBA00022967"/>
    </source>
</evidence>
<dbReference type="InterPro" id="IPR035906">
    <property type="entry name" value="MetI-like_sf"/>
</dbReference>
<dbReference type="EMBL" id="BJMH01000015">
    <property type="protein sequence ID" value="GEB33637.1"/>
    <property type="molecule type" value="Genomic_DNA"/>
</dbReference>
<dbReference type="FunFam" id="3.40.50.300:FF:000016">
    <property type="entry name" value="Oligopeptide ABC transporter ATP-binding component"/>
    <property type="match status" value="1"/>
</dbReference>
<keyword evidence="8" id="KW-0547">Nucleotide-binding</keyword>
<comment type="similarity">
    <text evidence="3">Belongs to the ABC transporter superfamily.</text>
</comment>
<dbReference type="InterPro" id="IPR027417">
    <property type="entry name" value="P-loop_NTPase"/>
</dbReference>
<dbReference type="SUPFAM" id="SSF52540">
    <property type="entry name" value="P-loop containing nucleoside triphosphate hydrolases"/>
    <property type="match status" value="1"/>
</dbReference>
<evidence type="ECO:0000313" key="16">
    <source>
        <dbReference type="EMBL" id="GEB33637.1"/>
    </source>
</evidence>
<evidence type="ECO:0000256" key="8">
    <source>
        <dbReference type="ARBA" id="ARBA00022741"/>
    </source>
</evidence>
<evidence type="ECO:0000259" key="14">
    <source>
        <dbReference type="PROSITE" id="PS50893"/>
    </source>
</evidence>
<dbReference type="GO" id="GO:0005524">
    <property type="term" value="F:ATP binding"/>
    <property type="evidence" value="ECO:0007669"/>
    <property type="project" value="UniProtKB-KW"/>
</dbReference>
<reference evidence="16 17" key="1">
    <citation type="submission" date="2019-06" db="EMBL/GenBank/DDBJ databases">
        <title>Whole genome shotgun sequence of Brevibacillus parabrevis NBRC 12334.</title>
        <authorList>
            <person name="Hosoyama A."/>
            <person name="Uohara A."/>
            <person name="Ohji S."/>
            <person name="Ichikawa N."/>
        </authorList>
    </citation>
    <scope>NUCLEOTIDE SEQUENCE [LARGE SCALE GENOMIC DNA]</scope>
    <source>
        <strain evidence="16 17">NBRC 12334</strain>
    </source>
</reference>
<dbReference type="InterPro" id="IPR003439">
    <property type="entry name" value="ABC_transporter-like_ATP-bd"/>
</dbReference>
<keyword evidence="12 13" id="KW-0472">Membrane</keyword>
<feature type="transmembrane region" description="Helical" evidence="13">
    <location>
        <begin position="124"/>
        <end position="145"/>
    </location>
</feature>
<dbReference type="SUPFAM" id="SSF161098">
    <property type="entry name" value="MetI-like"/>
    <property type="match status" value="1"/>
</dbReference>
<dbReference type="InterPro" id="IPR003593">
    <property type="entry name" value="AAA+_ATPase"/>
</dbReference>
<feature type="transmembrane region" description="Helical" evidence="13">
    <location>
        <begin position="100"/>
        <end position="118"/>
    </location>
</feature>
<evidence type="ECO:0000256" key="2">
    <source>
        <dbReference type="ARBA" id="ARBA00004202"/>
    </source>
</evidence>
<dbReference type="CDD" id="cd03257">
    <property type="entry name" value="ABC_NikE_OppD_transporters"/>
    <property type="match status" value="1"/>
</dbReference>
<dbReference type="SMART" id="SM00382">
    <property type="entry name" value="AAA"/>
    <property type="match status" value="1"/>
</dbReference>
<feature type="domain" description="ABC transmembrane type-1" evidence="15">
    <location>
        <begin position="69"/>
        <end position="261"/>
    </location>
</feature>
<dbReference type="PROSITE" id="PS00211">
    <property type="entry name" value="ABC_TRANSPORTER_1"/>
    <property type="match status" value="1"/>
</dbReference>
<feature type="transmembrane region" description="Helical" evidence="13">
    <location>
        <begin position="239"/>
        <end position="264"/>
    </location>
</feature>
<feature type="transmembrane region" description="Helical" evidence="13">
    <location>
        <begin position="73"/>
        <end position="93"/>
    </location>
</feature>
<dbReference type="PANTHER" id="PTHR43297:SF14">
    <property type="entry name" value="ATPASE AAA-TYPE CORE DOMAIN-CONTAINING PROTEIN"/>
    <property type="match status" value="1"/>
</dbReference>
<name>A0A4Y3PJZ8_BREPA</name>
<evidence type="ECO:0000256" key="3">
    <source>
        <dbReference type="ARBA" id="ARBA00005417"/>
    </source>
</evidence>
<proteinExistence type="inferred from homology"/>
<dbReference type="InterPro" id="IPR050388">
    <property type="entry name" value="ABC_Ni/Peptide_Import"/>
</dbReference>
<gene>
    <name evidence="16" type="ORF">BPA01_32170</name>
</gene>
<keyword evidence="17" id="KW-1185">Reference proteome</keyword>
<evidence type="ECO:0000256" key="13">
    <source>
        <dbReference type="RuleBase" id="RU363032"/>
    </source>
</evidence>
<dbReference type="GO" id="GO:0005886">
    <property type="term" value="C:plasma membrane"/>
    <property type="evidence" value="ECO:0007669"/>
    <property type="project" value="UniProtKB-SubCell"/>
</dbReference>
<dbReference type="GO" id="GO:0016887">
    <property type="term" value="F:ATP hydrolysis activity"/>
    <property type="evidence" value="ECO:0007669"/>
    <property type="project" value="InterPro"/>
</dbReference>
<dbReference type="AlphaFoldDB" id="A0A4Y3PJZ8"/>
<organism evidence="16 17">
    <name type="scientific">Brevibacillus parabrevis</name>
    <dbReference type="NCBI Taxonomy" id="54914"/>
    <lineage>
        <taxon>Bacteria</taxon>
        <taxon>Bacillati</taxon>
        <taxon>Bacillota</taxon>
        <taxon>Bacilli</taxon>
        <taxon>Bacillales</taxon>
        <taxon>Paenibacillaceae</taxon>
        <taxon>Brevibacillus</taxon>
    </lineage>
</organism>
<accession>A0A4Y3PJZ8</accession>
<dbReference type="Gene3D" id="3.40.50.300">
    <property type="entry name" value="P-loop containing nucleotide triphosphate hydrolases"/>
    <property type="match status" value="1"/>
</dbReference>
<keyword evidence="10" id="KW-1278">Translocase</keyword>
<protein>
    <submittedName>
        <fullName evidence="16">Peptide ABC transporter ATP-binding protein</fullName>
    </submittedName>
</protein>
<dbReference type="PANTHER" id="PTHR43297">
    <property type="entry name" value="OLIGOPEPTIDE TRANSPORT ATP-BINDING PROTEIN APPD"/>
    <property type="match status" value="1"/>
</dbReference>
<keyword evidence="5" id="KW-1003">Cell membrane</keyword>
<evidence type="ECO:0000256" key="5">
    <source>
        <dbReference type="ARBA" id="ARBA00022475"/>
    </source>
</evidence>
<keyword evidence="9 16" id="KW-0067">ATP-binding</keyword>
<keyword evidence="11 13" id="KW-1133">Transmembrane helix</keyword>
<comment type="caution">
    <text evidence="16">The sequence shown here is derived from an EMBL/GenBank/DDBJ whole genome shotgun (WGS) entry which is preliminary data.</text>
</comment>
<dbReference type="CDD" id="cd06261">
    <property type="entry name" value="TM_PBP2"/>
    <property type="match status" value="1"/>
</dbReference>
<dbReference type="InterPro" id="IPR000515">
    <property type="entry name" value="MetI-like"/>
</dbReference>
<evidence type="ECO:0000256" key="4">
    <source>
        <dbReference type="ARBA" id="ARBA00022448"/>
    </source>
</evidence>
<evidence type="ECO:0000256" key="11">
    <source>
        <dbReference type="ARBA" id="ARBA00022989"/>
    </source>
</evidence>
<keyword evidence="7 13" id="KW-0812">Transmembrane</keyword>
<evidence type="ECO:0000256" key="7">
    <source>
        <dbReference type="ARBA" id="ARBA00022692"/>
    </source>
</evidence>
<dbReference type="Pfam" id="PF00005">
    <property type="entry name" value="ABC_tran"/>
    <property type="match status" value="1"/>
</dbReference>
<evidence type="ECO:0000256" key="9">
    <source>
        <dbReference type="ARBA" id="ARBA00022840"/>
    </source>
</evidence>
<evidence type="ECO:0000313" key="17">
    <source>
        <dbReference type="Proteomes" id="UP000316882"/>
    </source>
</evidence>
<dbReference type="Pfam" id="PF00528">
    <property type="entry name" value="BPD_transp_1"/>
    <property type="match status" value="1"/>
</dbReference>
<feature type="transmembrane region" description="Helical" evidence="13">
    <location>
        <begin position="186"/>
        <end position="204"/>
    </location>
</feature>
<dbReference type="InterPro" id="IPR017871">
    <property type="entry name" value="ABC_transporter-like_CS"/>
</dbReference>
<comment type="similarity">
    <text evidence="13">Belongs to the binding-protein-dependent transport system permease family.</text>
</comment>
<dbReference type="RefSeq" id="WP_122962383.1">
    <property type="nucleotide sequence ID" value="NZ_BJMH01000015.1"/>
</dbReference>
<dbReference type="PROSITE" id="PS50893">
    <property type="entry name" value="ABC_TRANSPORTER_2"/>
    <property type="match status" value="1"/>
</dbReference>
<feature type="transmembrane region" description="Helical" evidence="13">
    <location>
        <begin position="12"/>
        <end position="31"/>
    </location>
</feature>
<dbReference type="Gene3D" id="1.10.3720.10">
    <property type="entry name" value="MetI-like"/>
    <property type="match status" value="1"/>
</dbReference>
<evidence type="ECO:0000256" key="12">
    <source>
        <dbReference type="ARBA" id="ARBA00023136"/>
    </source>
</evidence>